<dbReference type="InterPro" id="IPR036451">
    <property type="entry name" value="CblAdoTrfase-like_sf"/>
</dbReference>
<dbReference type="GO" id="GO:0009236">
    <property type="term" value="P:cobalamin biosynthetic process"/>
    <property type="evidence" value="ECO:0007669"/>
    <property type="project" value="UniProtKB-UniRule"/>
</dbReference>
<dbReference type="Pfam" id="PF01923">
    <property type="entry name" value="Cob_adeno_trans"/>
    <property type="match status" value="1"/>
</dbReference>
<evidence type="ECO:0000256" key="16">
    <source>
        <dbReference type="ARBA" id="ARBA00048692"/>
    </source>
</evidence>
<evidence type="ECO:0000256" key="1">
    <source>
        <dbReference type="ARBA" id="ARBA00004496"/>
    </source>
</evidence>
<dbReference type="UniPathway" id="UPA00148">
    <property type="reaction ID" value="UER00233"/>
</dbReference>
<comment type="catalytic activity">
    <reaction evidence="16 17">
        <text>2 cob(II)alamin + reduced [electron-transfer flavoprotein] + 2 ATP = 2 adenosylcob(III)alamin + 2 triphosphate + oxidized [electron-transfer flavoprotein] + 3 H(+)</text>
        <dbReference type="Rhea" id="RHEA:28671"/>
        <dbReference type="Rhea" id="RHEA-COMP:10685"/>
        <dbReference type="Rhea" id="RHEA-COMP:10686"/>
        <dbReference type="ChEBI" id="CHEBI:15378"/>
        <dbReference type="ChEBI" id="CHEBI:16304"/>
        <dbReference type="ChEBI" id="CHEBI:18036"/>
        <dbReference type="ChEBI" id="CHEBI:18408"/>
        <dbReference type="ChEBI" id="CHEBI:30616"/>
        <dbReference type="ChEBI" id="CHEBI:57692"/>
        <dbReference type="ChEBI" id="CHEBI:58307"/>
        <dbReference type="EC" id="2.5.1.17"/>
    </reaction>
</comment>
<evidence type="ECO:0000256" key="6">
    <source>
        <dbReference type="ARBA" id="ARBA00022490"/>
    </source>
</evidence>
<dbReference type="GO" id="GO:0008817">
    <property type="term" value="F:corrinoid adenosyltransferase activity"/>
    <property type="evidence" value="ECO:0007669"/>
    <property type="project" value="UniProtKB-UniRule"/>
</dbReference>
<keyword evidence="20" id="KW-1185">Reference proteome</keyword>
<dbReference type="GO" id="GO:0005737">
    <property type="term" value="C:cytoplasm"/>
    <property type="evidence" value="ECO:0007669"/>
    <property type="project" value="UniProtKB-SubCell"/>
</dbReference>
<comment type="caution">
    <text evidence="19">The sequence shown here is derived from an EMBL/GenBank/DDBJ whole genome shotgun (WGS) entry which is preliminary data.</text>
</comment>
<dbReference type="InterPro" id="IPR016030">
    <property type="entry name" value="CblAdoTrfase-like"/>
</dbReference>
<dbReference type="Proteomes" id="UP000294927">
    <property type="component" value="Unassembled WGS sequence"/>
</dbReference>
<accession>A0A4V3FRJ0</accession>
<dbReference type="EMBL" id="SOCP01000015">
    <property type="protein sequence ID" value="TDV43721.1"/>
    <property type="molecule type" value="Genomic_DNA"/>
</dbReference>
<evidence type="ECO:0000256" key="9">
    <source>
        <dbReference type="ARBA" id="ARBA00022741"/>
    </source>
</evidence>
<evidence type="ECO:0000256" key="15">
    <source>
        <dbReference type="ARBA" id="ARBA00048555"/>
    </source>
</evidence>
<evidence type="ECO:0000256" key="4">
    <source>
        <dbReference type="ARBA" id="ARBA00012454"/>
    </source>
</evidence>
<evidence type="ECO:0000256" key="17">
    <source>
        <dbReference type="RuleBase" id="RU366026"/>
    </source>
</evidence>
<dbReference type="Gene3D" id="1.20.1200.10">
    <property type="entry name" value="Cobalamin adenosyltransferase-like"/>
    <property type="match status" value="1"/>
</dbReference>
<evidence type="ECO:0000256" key="2">
    <source>
        <dbReference type="ARBA" id="ARBA00005121"/>
    </source>
</evidence>
<reference evidence="19 20" key="1">
    <citation type="submission" date="2019-03" db="EMBL/GenBank/DDBJ databases">
        <title>Genomic Encyclopedia of Archaeal and Bacterial Type Strains, Phase II (KMG-II): from individual species to whole genera.</title>
        <authorList>
            <person name="Goeker M."/>
        </authorList>
    </citation>
    <scope>NUCLEOTIDE SEQUENCE [LARGE SCALE GENOMIC DNA]</scope>
    <source>
        <strain evidence="19 20">DSM 45499</strain>
    </source>
</reference>
<evidence type="ECO:0000256" key="13">
    <source>
        <dbReference type="ARBA" id="ARBA00033334"/>
    </source>
</evidence>
<keyword evidence="6" id="KW-0963">Cytoplasm</keyword>
<comment type="subcellular location">
    <subcellularLocation>
        <location evidence="1">Cytoplasm</location>
    </subcellularLocation>
</comment>
<evidence type="ECO:0000259" key="18">
    <source>
        <dbReference type="Pfam" id="PF01923"/>
    </source>
</evidence>
<dbReference type="FunFam" id="1.20.1200.10:FF:000003">
    <property type="entry name" value="ATP:cob(I)alamin adenosyltransferase"/>
    <property type="match status" value="1"/>
</dbReference>
<comment type="pathway">
    <text evidence="2 17">Cofactor biosynthesis; adenosylcobalamin biosynthesis; adenosylcobalamin from cob(II)yrinate a,c-diamide: step 2/7.</text>
</comment>
<gene>
    <name evidence="19" type="ORF">CLV71_115184</name>
</gene>
<proteinExistence type="inferred from homology"/>
<evidence type="ECO:0000256" key="14">
    <source>
        <dbReference type="ARBA" id="ARBA00033354"/>
    </source>
</evidence>
<dbReference type="EC" id="2.5.1.17" evidence="4 17"/>
<dbReference type="InterPro" id="IPR029499">
    <property type="entry name" value="PduO-typ"/>
</dbReference>
<evidence type="ECO:0000256" key="5">
    <source>
        <dbReference type="ARBA" id="ARBA00020963"/>
    </source>
</evidence>
<dbReference type="PANTHER" id="PTHR12213">
    <property type="entry name" value="CORRINOID ADENOSYLTRANSFERASE"/>
    <property type="match status" value="1"/>
</dbReference>
<dbReference type="NCBIfam" id="TIGR00636">
    <property type="entry name" value="PduO_Nterm"/>
    <property type="match status" value="1"/>
</dbReference>
<keyword evidence="7 17" id="KW-0169">Cobalamin biosynthesis</keyword>
<protein>
    <recommendedName>
        <fullName evidence="5 17">Corrinoid adenosyltransferase</fullName>
        <ecNumber evidence="4 17">2.5.1.17</ecNumber>
    </recommendedName>
    <alternativeName>
        <fullName evidence="12 17">Cob(II)alamin adenosyltransferase</fullName>
    </alternativeName>
    <alternativeName>
        <fullName evidence="14 17">Cob(II)yrinic acid a,c-diamide adenosyltransferase</fullName>
    </alternativeName>
    <alternativeName>
        <fullName evidence="13 17">Cobinamide/cobalamin adenosyltransferase</fullName>
    </alternativeName>
</protein>
<organism evidence="19 20">
    <name type="scientific">Actinophytocola oryzae</name>
    <dbReference type="NCBI Taxonomy" id="502181"/>
    <lineage>
        <taxon>Bacteria</taxon>
        <taxon>Bacillati</taxon>
        <taxon>Actinomycetota</taxon>
        <taxon>Actinomycetes</taxon>
        <taxon>Pseudonocardiales</taxon>
        <taxon>Pseudonocardiaceae</taxon>
    </lineage>
</organism>
<evidence type="ECO:0000256" key="12">
    <source>
        <dbReference type="ARBA" id="ARBA00031529"/>
    </source>
</evidence>
<evidence type="ECO:0000256" key="8">
    <source>
        <dbReference type="ARBA" id="ARBA00022679"/>
    </source>
</evidence>
<evidence type="ECO:0000256" key="3">
    <source>
        <dbReference type="ARBA" id="ARBA00007487"/>
    </source>
</evidence>
<evidence type="ECO:0000256" key="11">
    <source>
        <dbReference type="ARBA" id="ARBA00023244"/>
    </source>
</evidence>
<comment type="similarity">
    <text evidence="3 17">Belongs to the Cob(I)alamin adenosyltransferase family.</text>
</comment>
<dbReference type="AlphaFoldDB" id="A0A4V3FRJ0"/>
<dbReference type="PANTHER" id="PTHR12213:SF0">
    <property type="entry name" value="CORRINOID ADENOSYLTRANSFERASE MMAB"/>
    <property type="match status" value="1"/>
</dbReference>
<comment type="catalytic activity">
    <reaction evidence="15 17">
        <text>2 cob(II)yrinate a,c diamide + reduced [electron-transfer flavoprotein] + 2 ATP = 2 adenosylcob(III)yrinate a,c-diamide + 2 triphosphate + oxidized [electron-transfer flavoprotein] + 3 H(+)</text>
        <dbReference type="Rhea" id="RHEA:11528"/>
        <dbReference type="Rhea" id="RHEA-COMP:10685"/>
        <dbReference type="Rhea" id="RHEA-COMP:10686"/>
        <dbReference type="ChEBI" id="CHEBI:15378"/>
        <dbReference type="ChEBI" id="CHEBI:18036"/>
        <dbReference type="ChEBI" id="CHEBI:30616"/>
        <dbReference type="ChEBI" id="CHEBI:57692"/>
        <dbReference type="ChEBI" id="CHEBI:58307"/>
        <dbReference type="ChEBI" id="CHEBI:58503"/>
        <dbReference type="ChEBI" id="CHEBI:58537"/>
        <dbReference type="EC" id="2.5.1.17"/>
    </reaction>
</comment>
<feature type="domain" description="Cobalamin adenosyltransferase-like" evidence="18">
    <location>
        <begin position="15"/>
        <end position="180"/>
    </location>
</feature>
<dbReference type="SUPFAM" id="SSF89028">
    <property type="entry name" value="Cobalamin adenosyltransferase-like"/>
    <property type="match status" value="1"/>
</dbReference>
<keyword evidence="10 17" id="KW-0067">ATP-binding</keyword>
<keyword evidence="9 17" id="KW-0547">Nucleotide-binding</keyword>
<dbReference type="GO" id="GO:0006779">
    <property type="term" value="P:porphyrin-containing compound biosynthetic process"/>
    <property type="evidence" value="ECO:0007669"/>
    <property type="project" value="UniProtKB-KW"/>
</dbReference>
<evidence type="ECO:0000256" key="10">
    <source>
        <dbReference type="ARBA" id="ARBA00022840"/>
    </source>
</evidence>
<sequence>MRRYDRRMSFVLSKIYTRAGDDGTTALGDMSRTSKTDPRLDAYSAVDEANAALGLVLALGNPDDEIAAVVRWMQNDLFDVGSDLCRPMVEGDGASRVDEGYVRRLEEAIDRRNEGLPALRSFILPGGSPAAALLHFARTTVRSAERRTWALIEAAPDNVNKLTARYLNRCSDLLFVLARLANRDTGDVTWTPGENLKS</sequence>
<keyword evidence="11" id="KW-0627">Porphyrin biosynthesis</keyword>
<name>A0A4V3FRJ0_9PSEU</name>
<evidence type="ECO:0000256" key="7">
    <source>
        <dbReference type="ARBA" id="ARBA00022573"/>
    </source>
</evidence>
<dbReference type="GO" id="GO:0005524">
    <property type="term" value="F:ATP binding"/>
    <property type="evidence" value="ECO:0007669"/>
    <property type="project" value="UniProtKB-UniRule"/>
</dbReference>
<evidence type="ECO:0000313" key="20">
    <source>
        <dbReference type="Proteomes" id="UP000294927"/>
    </source>
</evidence>
<evidence type="ECO:0000313" key="19">
    <source>
        <dbReference type="EMBL" id="TDV43721.1"/>
    </source>
</evidence>
<keyword evidence="8 17" id="KW-0808">Transferase</keyword>